<dbReference type="Proteomes" id="UP001066276">
    <property type="component" value="Chromosome 5"/>
</dbReference>
<reference evidence="2" key="1">
    <citation type="journal article" date="2022" name="bioRxiv">
        <title>Sequencing and chromosome-scale assembly of the giantPleurodeles waltlgenome.</title>
        <authorList>
            <person name="Brown T."/>
            <person name="Elewa A."/>
            <person name="Iarovenko S."/>
            <person name="Subramanian E."/>
            <person name="Araus A.J."/>
            <person name="Petzold A."/>
            <person name="Susuki M."/>
            <person name="Suzuki K.-i.T."/>
            <person name="Hayashi T."/>
            <person name="Toyoda A."/>
            <person name="Oliveira C."/>
            <person name="Osipova E."/>
            <person name="Leigh N.D."/>
            <person name="Simon A."/>
            <person name="Yun M.H."/>
        </authorList>
    </citation>
    <scope>NUCLEOTIDE SEQUENCE</scope>
    <source>
        <strain evidence="2">20211129_DDA</strain>
        <tissue evidence="2">Liver</tissue>
    </source>
</reference>
<dbReference type="EMBL" id="JANPWB010000009">
    <property type="protein sequence ID" value="KAJ1159019.1"/>
    <property type="molecule type" value="Genomic_DNA"/>
</dbReference>
<proteinExistence type="predicted"/>
<feature type="compositionally biased region" description="Polar residues" evidence="1">
    <location>
        <begin position="11"/>
        <end position="21"/>
    </location>
</feature>
<dbReference type="AlphaFoldDB" id="A0AAV7S667"/>
<evidence type="ECO:0000313" key="2">
    <source>
        <dbReference type="EMBL" id="KAJ1159019.1"/>
    </source>
</evidence>
<sequence length="108" mass="12071">MSRECWDLSRSVGTSPVSVSESRPYPGPTTNMPVPRLSSLLLRFVTFLWFPEVNSHTADPRCTVRSPLTGRNYREGDFILGGVLGLKAKLNLKISNFEVEPTLEPCDM</sequence>
<organism evidence="2 3">
    <name type="scientific">Pleurodeles waltl</name>
    <name type="common">Iberian ribbed newt</name>
    <dbReference type="NCBI Taxonomy" id="8319"/>
    <lineage>
        <taxon>Eukaryota</taxon>
        <taxon>Metazoa</taxon>
        <taxon>Chordata</taxon>
        <taxon>Craniata</taxon>
        <taxon>Vertebrata</taxon>
        <taxon>Euteleostomi</taxon>
        <taxon>Amphibia</taxon>
        <taxon>Batrachia</taxon>
        <taxon>Caudata</taxon>
        <taxon>Salamandroidea</taxon>
        <taxon>Salamandridae</taxon>
        <taxon>Pleurodelinae</taxon>
        <taxon>Pleurodeles</taxon>
    </lineage>
</organism>
<evidence type="ECO:0000256" key="1">
    <source>
        <dbReference type="SAM" id="MobiDB-lite"/>
    </source>
</evidence>
<protein>
    <submittedName>
        <fullName evidence="2">Uncharacterized protein</fullName>
    </submittedName>
</protein>
<evidence type="ECO:0000313" key="3">
    <source>
        <dbReference type="Proteomes" id="UP001066276"/>
    </source>
</evidence>
<gene>
    <name evidence="2" type="ORF">NDU88_011689</name>
</gene>
<accession>A0AAV7S667</accession>
<feature type="region of interest" description="Disordered" evidence="1">
    <location>
        <begin position="1"/>
        <end position="30"/>
    </location>
</feature>
<comment type="caution">
    <text evidence="2">The sequence shown here is derived from an EMBL/GenBank/DDBJ whole genome shotgun (WGS) entry which is preliminary data.</text>
</comment>
<name>A0AAV7S667_PLEWA</name>
<keyword evidence="3" id="KW-1185">Reference proteome</keyword>